<name>A0ABV3SXG4_9ACTN</name>
<dbReference type="Gene3D" id="3.40.50.850">
    <property type="entry name" value="Isochorismatase-like"/>
    <property type="match status" value="1"/>
</dbReference>
<dbReference type="Pfam" id="PF00857">
    <property type="entry name" value="Isochorismatase"/>
    <property type="match status" value="1"/>
</dbReference>
<dbReference type="RefSeq" id="WP_367993181.1">
    <property type="nucleotide sequence ID" value="NZ_JBFPJR010000011.1"/>
</dbReference>
<sequence length="198" mass="20635">MDPRTTAVLLVHLEGDIVTAEGAFGPVFAAQVAERDVLGATARFLESVRPRGVTPVFLRIAFTPSYDDLVATIPLLAMTEHAGALKDGTPGAEIVAHVAPLDGDVVVTHQRPGPFHGSVLQETLAARGITTVLVGGVATNASVEMTFRQAADHGYETVLVEDLCSAADQAAHEASIGSMRLFGRIASSDEILAELAGP</sequence>
<dbReference type="InterPro" id="IPR036380">
    <property type="entry name" value="Isochorismatase-like_sf"/>
</dbReference>
<dbReference type="GO" id="GO:0016787">
    <property type="term" value="F:hydrolase activity"/>
    <property type="evidence" value="ECO:0007669"/>
    <property type="project" value="UniProtKB-KW"/>
</dbReference>
<keyword evidence="1 3" id="KW-0378">Hydrolase</keyword>
<dbReference type="SUPFAM" id="SSF52499">
    <property type="entry name" value="Isochorismatase-like hydrolases"/>
    <property type="match status" value="1"/>
</dbReference>
<feature type="domain" description="Isochorismatase-like" evidence="2">
    <location>
        <begin position="7"/>
        <end position="189"/>
    </location>
</feature>
<keyword evidence="4" id="KW-1185">Reference proteome</keyword>
<dbReference type="Proteomes" id="UP001556631">
    <property type="component" value="Unassembled WGS sequence"/>
</dbReference>
<reference evidence="3 4" key="1">
    <citation type="submission" date="2024-07" db="EMBL/GenBank/DDBJ databases">
        <authorList>
            <person name="Lee S."/>
            <person name="Kang M."/>
        </authorList>
    </citation>
    <scope>NUCLEOTIDE SEQUENCE [LARGE SCALE GENOMIC DNA]</scope>
    <source>
        <strain evidence="3 4">DS6</strain>
    </source>
</reference>
<dbReference type="InterPro" id="IPR050272">
    <property type="entry name" value="Isochorismatase-like_hydrls"/>
</dbReference>
<dbReference type="PANTHER" id="PTHR43540">
    <property type="entry name" value="PEROXYUREIDOACRYLATE/UREIDOACRYLATE AMIDOHYDROLASE-RELATED"/>
    <property type="match status" value="1"/>
</dbReference>
<evidence type="ECO:0000259" key="2">
    <source>
        <dbReference type="Pfam" id="PF00857"/>
    </source>
</evidence>
<dbReference type="InterPro" id="IPR000868">
    <property type="entry name" value="Isochorismatase-like_dom"/>
</dbReference>
<evidence type="ECO:0000313" key="3">
    <source>
        <dbReference type="EMBL" id="MEX0427621.1"/>
    </source>
</evidence>
<dbReference type="EMBL" id="JBFPJR010000011">
    <property type="protein sequence ID" value="MEX0427621.1"/>
    <property type="molecule type" value="Genomic_DNA"/>
</dbReference>
<organism evidence="3 4">
    <name type="scientific">Nocardioides eburneus</name>
    <dbReference type="NCBI Taxonomy" id="3231482"/>
    <lineage>
        <taxon>Bacteria</taxon>
        <taxon>Bacillati</taxon>
        <taxon>Actinomycetota</taxon>
        <taxon>Actinomycetes</taxon>
        <taxon>Propionibacteriales</taxon>
        <taxon>Nocardioidaceae</taxon>
        <taxon>Nocardioides</taxon>
    </lineage>
</organism>
<comment type="caution">
    <text evidence="3">The sequence shown here is derived from an EMBL/GenBank/DDBJ whole genome shotgun (WGS) entry which is preliminary data.</text>
</comment>
<proteinExistence type="predicted"/>
<accession>A0ABV3SXG4</accession>
<dbReference type="CDD" id="cd00431">
    <property type="entry name" value="cysteine_hydrolases"/>
    <property type="match status" value="1"/>
</dbReference>
<evidence type="ECO:0000313" key="4">
    <source>
        <dbReference type="Proteomes" id="UP001556631"/>
    </source>
</evidence>
<protein>
    <submittedName>
        <fullName evidence="3">Cysteine hydrolase family protein</fullName>
    </submittedName>
</protein>
<gene>
    <name evidence="3" type="ORF">AB3X52_08325</name>
</gene>
<evidence type="ECO:0000256" key="1">
    <source>
        <dbReference type="ARBA" id="ARBA00022801"/>
    </source>
</evidence>